<feature type="transmembrane region" description="Helical" evidence="11">
    <location>
        <begin position="91"/>
        <end position="119"/>
    </location>
</feature>
<comment type="similarity">
    <text evidence="10">Belongs to the PhsC family.</text>
</comment>
<keyword evidence="4" id="KW-0997">Cell inner membrane</keyword>
<dbReference type="GO" id="GO:0022904">
    <property type="term" value="P:respiratory electron transport chain"/>
    <property type="evidence" value="ECO:0007669"/>
    <property type="project" value="InterPro"/>
</dbReference>
<dbReference type="InterPro" id="IPR051542">
    <property type="entry name" value="Hydrogenase_cytochrome"/>
</dbReference>
<protein>
    <submittedName>
        <fullName evidence="13">Thiosulfate reductase cytochrome B subunit</fullName>
    </submittedName>
</protein>
<dbReference type="InterPro" id="IPR016174">
    <property type="entry name" value="Di-haem_cyt_TM"/>
</dbReference>
<comment type="caution">
    <text evidence="13">The sequence shown here is derived from an EMBL/GenBank/DDBJ whole genome shotgun (WGS) entry which is preliminary data.</text>
</comment>
<dbReference type="RefSeq" id="WP_005285741.1">
    <property type="nucleotide sequence ID" value="NZ_AP028090.1"/>
</dbReference>
<comment type="cofactor">
    <cofactor evidence="1">
        <name>heme</name>
        <dbReference type="ChEBI" id="CHEBI:30413"/>
    </cofactor>
</comment>
<proteinExistence type="inferred from homology"/>
<organism evidence="13 14">
    <name type="scientific">Edwardsiella tarda</name>
    <dbReference type="NCBI Taxonomy" id="636"/>
    <lineage>
        <taxon>Bacteria</taxon>
        <taxon>Pseudomonadati</taxon>
        <taxon>Pseudomonadota</taxon>
        <taxon>Gammaproteobacteria</taxon>
        <taxon>Enterobacterales</taxon>
        <taxon>Hafniaceae</taxon>
        <taxon>Edwardsiella</taxon>
    </lineage>
</organism>
<evidence type="ECO:0000256" key="9">
    <source>
        <dbReference type="ARBA" id="ARBA00023136"/>
    </source>
</evidence>
<dbReference type="GO" id="GO:0005886">
    <property type="term" value="C:plasma membrane"/>
    <property type="evidence" value="ECO:0007669"/>
    <property type="project" value="UniProtKB-SubCell"/>
</dbReference>
<keyword evidence="8" id="KW-0408">Iron</keyword>
<feature type="transmembrane region" description="Helical" evidence="11">
    <location>
        <begin position="203"/>
        <end position="223"/>
    </location>
</feature>
<evidence type="ECO:0000256" key="7">
    <source>
        <dbReference type="ARBA" id="ARBA00022989"/>
    </source>
</evidence>
<name>A0A2A7U3E6_EDWTA</name>
<dbReference type="PANTHER" id="PTHR30485:SF1">
    <property type="entry name" value="CYTOCHROME YDHU-RELATED"/>
    <property type="match status" value="1"/>
</dbReference>
<reference evidence="14" key="1">
    <citation type="submission" date="2017-09" db="EMBL/GenBank/DDBJ databases">
        <title>FDA dAtabase for Regulatory Grade micrObial Sequences (FDA-ARGOS): Supporting development and validation of Infectious Disease Dx tests.</title>
        <authorList>
            <person name="Goldberg B."/>
            <person name="Campos J."/>
            <person name="Tallon L."/>
            <person name="Sadzewicz L."/>
            <person name="Ott S."/>
            <person name="Zhao X."/>
            <person name="Nagaraj S."/>
            <person name="Vavikolanu K."/>
            <person name="Aluvathingal J."/>
            <person name="Nadendla S."/>
            <person name="Geyer C."/>
            <person name="Sichtig H."/>
        </authorList>
    </citation>
    <scope>NUCLEOTIDE SEQUENCE [LARGE SCALE GENOMIC DNA]</scope>
    <source>
        <strain evidence="14">FDAARGOS_370</strain>
    </source>
</reference>
<evidence type="ECO:0000256" key="4">
    <source>
        <dbReference type="ARBA" id="ARBA00022519"/>
    </source>
</evidence>
<dbReference type="InterPro" id="IPR011577">
    <property type="entry name" value="Cyt_b561_bac/Ni-Hgenase"/>
</dbReference>
<dbReference type="GO" id="GO:0009055">
    <property type="term" value="F:electron transfer activity"/>
    <property type="evidence" value="ECO:0007669"/>
    <property type="project" value="InterPro"/>
</dbReference>
<dbReference type="GO" id="GO:0046872">
    <property type="term" value="F:metal ion binding"/>
    <property type="evidence" value="ECO:0007669"/>
    <property type="project" value="UniProtKB-KW"/>
</dbReference>
<evidence type="ECO:0000256" key="6">
    <source>
        <dbReference type="ARBA" id="ARBA00022723"/>
    </source>
</evidence>
<dbReference type="Gene3D" id="1.20.950.20">
    <property type="entry name" value="Transmembrane di-heme cytochromes, Chain C"/>
    <property type="match status" value="1"/>
</dbReference>
<feature type="transmembrane region" description="Helical" evidence="11">
    <location>
        <begin position="169"/>
        <end position="191"/>
    </location>
</feature>
<dbReference type="Pfam" id="PF01292">
    <property type="entry name" value="Ni_hydr_CYTB"/>
    <property type="match status" value="1"/>
</dbReference>
<dbReference type="Proteomes" id="UP000219788">
    <property type="component" value="Unassembled WGS sequence"/>
</dbReference>
<keyword evidence="3" id="KW-1003">Cell membrane</keyword>
<dbReference type="EMBL" id="PDDV01000013">
    <property type="protein sequence ID" value="PEH72820.1"/>
    <property type="molecule type" value="Genomic_DNA"/>
</dbReference>
<evidence type="ECO:0000256" key="1">
    <source>
        <dbReference type="ARBA" id="ARBA00001971"/>
    </source>
</evidence>
<evidence type="ECO:0000313" key="14">
    <source>
        <dbReference type="Proteomes" id="UP000219788"/>
    </source>
</evidence>
<comment type="subcellular location">
    <subcellularLocation>
        <location evidence="2">Cell inner membrane</location>
        <topology evidence="2">Multi-pass membrane protein</topology>
    </subcellularLocation>
</comment>
<evidence type="ECO:0000256" key="3">
    <source>
        <dbReference type="ARBA" id="ARBA00022475"/>
    </source>
</evidence>
<dbReference type="GO" id="GO:0020037">
    <property type="term" value="F:heme binding"/>
    <property type="evidence" value="ECO:0007669"/>
    <property type="project" value="TreeGrafter"/>
</dbReference>
<dbReference type="AlphaFoldDB" id="A0A2A7U3E6"/>
<evidence type="ECO:0000313" key="13">
    <source>
        <dbReference type="EMBL" id="PEH72820.1"/>
    </source>
</evidence>
<dbReference type="STRING" id="636.AAW15_08660"/>
<accession>A0A2A7U3E6</accession>
<feature type="domain" description="Cytochrome b561 bacterial/Ni-hydrogenase" evidence="12">
    <location>
        <begin position="59"/>
        <end position="240"/>
    </location>
</feature>
<evidence type="ECO:0000256" key="2">
    <source>
        <dbReference type="ARBA" id="ARBA00004429"/>
    </source>
</evidence>
<gene>
    <name evidence="13" type="ORF">CRM76_13195</name>
</gene>
<sequence length="257" mass="28446">MNSIWGAELNYAPDYWPQWLVLAALLLAALLVGVALHAALRYALAPRVAGGESSRLYLYSAAVRGWHWSNALLFVLLLLSGIGGHFSVGPVGLWVALHTLCGYVLIVAWLGYLLINLLTGNGRHYRVRWRGLLARCVRQARYYLFGIMKGEAHPFVADAQSKFNPLQQLAYLAIMYALLPLLIVSGLLCLYPQVIAGYGPLMLTLHLALALVALLFLCAHIYLCTLGDTPGQIFRSMLDGYHRHRQHDVASETPPRG</sequence>
<feature type="transmembrane region" description="Helical" evidence="11">
    <location>
        <begin position="56"/>
        <end position="79"/>
    </location>
</feature>
<dbReference type="SUPFAM" id="SSF81342">
    <property type="entry name" value="Transmembrane di-heme cytochromes"/>
    <property type="match status" value="1"/>
</dbReference>
<keyword evidence="7 11" id="KW-1133">Transmembrane helix</keyword>
<keyword evidence="6" id="KW-0479">Metal-binding</keyword>
<evidence type="ECO:0000259" key="12">
    <source>
        <dbReference type="Pfam" id="PF01292"/>
    </source>
</evidence>
<keyword evidence="9 11" id="KW-0472">Membrane</keyword>
<dbReference type="NCBIfam" id="NF011582">
    <property type="entry name" value="PRK15006.1"/>
    <property type="match status" value="1"/>
</dbReference>
<evidence type="ECO:0000256" key="10">
    <source>
        <dbReference type="ARBA" id="ARBA00060808"/>
    </source>
</evidence>
<evidence type="ECO:0000256" key="5">
    <source>
        <dbReference type="ARBA" id="ARBA00022692"/>
    </source>
</evidence>
<dbReference type="PANTHER" id="PTHR30485">
    <property type="entry name" value="NI/FE-HYDROGENASE 1 B-TYPE CYTOCHROME SUBUNIT"/>
    <property type="match status" value="1"/>
</dbReference>
<keyword evidence="5 11" id="KW-0812">Transmembrane</keyword>
<dbReference type="FunFam" id="1.20.950.20:FF:000004">
    <property type="entry name" value="Thiosulfate reductase cytochrome B subunit"/>
    <property type="match status" value="1"/>
</dbReference>
<evidence type="ECO:0000256" key="8">
    <source>
        <dbReference type="ARBA" id="ARBA00023004"/>
    </source>
</evidence>
<feature type="transmembrane region" description="Helical" evidence="11">
    <location>
        <begin position="20"/>
        <end position="44"/>
    </location>
</feature>
<dbReference type="OrthoDB" id="1117555at2"/>
<evidence type="ECO:0000256" key="11">
    <source>
        <dbReference type="SAM" id="Phobius"/>
    </source>
</evidence>